<protein>
    <submittedName>
        <fullName evidence="2">Uncharacterized protein</fullName>
    </submittedName>
</protein>
<dbReference type="EMBL" id="KV981125">
    <property type="protein sequence ID" value="PIO15549.1"/>
    <property type="molecule type" value="Genomic_DNA"/>
</dbReference>
<evidence type="ECO:0000313" key="2">
    <source>
        <dbReference type="EMBL" id="PIO15549.1"/>
    </source>
</evidence>
<keyword evidence="3" id="KW-1185">Reference proteome</keyword>
<organism evidence="2 3">
    <name type="scientific">Aquarana catesbeiana</name>
    <name type="common">American bullfrog</name>
    <name type="synonym">Rana catesbeiana</name>
    <dbReference type="NCBI Taxonomy" id="8400"/>
    <lineage>
        <taxon>Eukaryota</taxon>
        <taxon>Metazoa</taxon>
        <taxon>Chordata</taxon>
        <taxon>Craniata</taxon>
        <taxon>Vertebrata</taxon>
        <taxon>Euteleostomi</taxon>
        <taxon>Amphibia</taxon>
        <taxon>Batrachia</taxon>
        <taxon>Anura</taxon>
        <taxon>Neobatrachia</taxon>
        <taxon>Ranoidea</taxon>
        <taxon>Ranidae</taxon>
        <taxon>Aquarana</taxon>
    </lineage>
</organism>
<sequence length="113" mass="12266">MVRIVMPMPPRSGSSRRGSTSGWTPAPSAAATMGRMWATGKGTAWPSVRRPRTATHRRAKRTRRGQRPQTRLISSSLVPPCNANISPIVQHGGHGVTLLVFLSSSVLYLIHSL</sequence>
<dbReference type="AlphaFoldDB" id="A0A2G9QIW1"/>
<evidence type="ECO:0000313" key="3">
    <source>
        <dbReference type="Proteomes" id="UP000228934"/>
    </source>
</evidence>
<feature type="compositionally biased region" description="Low complexity" evidence="1">
    <location>
        <begin position="11"/>
        <end position="22"/>
    </location>
</feature>
<reference evidence="3" key="1">
    <citation type="journal article" date="2017" name="Nat. Commun.">
        <title>The North American bullfrog draft genome provides insight into hormonal regulation of long noncoding RNA.</title>
        <authorList>
            <person name="Hammond S.A."/>
            <person name="Warren R.L."/>
            <person name="Vandervalk B.P."/>
            <person name="Kucuk E."/>
            <person name="Khan H."/>
            <person name="Gibb E.A."/>
            <person name="Pandoh P."/>
            <person name="Kirk H."/>
            <person name="Zhao Y."/>
            <person name="Jones M."/>
            <person name="Mungall A.J."/>
            <person name="Coope R."/>
            <person name="Pleasance S."/>
            <person name="Moore R.A."/>
            <person name="Holt R.A."/>
            <person name="Round J.M."/>
            <person name="Ohora S."/>
            <person name="Walle B.V."/>
            <person name="Veldhoen N."/>
            <person name="Helbing C.C."/>
            <person name="Birol I."/>
        </authorList>
    </citation>
    <scope>NUCLEOTIDE SEQUENCE [LARGE SCALE GENOMIC DNA]</scope>
</reference>
<proteinExistence type="predicted"/>
<gene>
    <name evidence="2" type="ORF">AB205_0112360</name>
</gene>
<name>A0A2G9QIW1_AQUCT</name>
<accession>A0A2G9QIW1</accession>
<evidence type="ECO:0000256" key="1">
    <source>
        <dbReference type="SAM" id="MobiDB-lite"/>
    </source>
</evidence>
<feature type="compositionally biased region" description="Basic residues" evidence="1">
    <location>
        <begin position="49"/>
        <end position="66"/>
    </location>
</feature>
<feature type="region of interest" description="Disordered" evidence="1">
    <location>
        <begin position="1"/>
        <end position="69"/>
    </location>
</feature>
<dbReference type="Proteomes" id="UP000228934">
    <property type="component" value="Unassembled WGS sequence"/>
</dbReference>